<evidence type="ECO:0000256" key="2">
    <source>
        <dbReference type="ARBA" id="ARBA00012150"/>
    </source>
</evidence>
<gene>
    <name evidence="7" type="ORF">ACFS6H_07925</name>
</gene>
<comment type="catalytic activity">
    <reaction evidence="3 4">
        <text>an acyl phosphate + H2O = a carboxylate + phosphate + H(+)</text>
        <dbReference type="Rhea" id="RHEA:14965"/>
        <dbReference type="ChEBI" id="CHEBI:15377"/>
        <dbReference type="ChEBI" id="CHEBI:15378"/>
        <dbReference type="ChEBI" id="CHEBI:29067"/>
        <dbReference type="ChEBI" id="CHEBI:43474"/>
        <dbReference type="ChEBI" id="CHEBI:59918"/>
        <dbReference type="EC" id="3.6.1.7"/>
    </reaction>
</comment>
<dbReference type="InterPro" id="IPR001792">
    <property type="entry name" value="Acylphosphatase-like_dom"/>
</dbReference>
<comment type="caution">
    <text evidence="7">The sequence shown here is derived from an EMBL/GenBank/DDBJ whole genome shotgun (WGS) entry which is preliminary data.</text>
</comment>
<evidence type="ECO:0000313" key="8">
    <source>
        <dbReference type="Proteomes" id="UP001597511"/>
    </source>
</evidence>
<dbReference type="PANTHER" id="PTHR47268:SF4">
    <property type="entry name" value="ACYLPHOSPHATASE"/>
    <property type="match status" value="1"/>
</dbReference>
<dbReference type="Proteomes" id="UP001597511">
    <property type="component" value="Unassembled WGS sequence"/>
</dbReference>
<evidence type="ECO:0000256" key="1">
    <source>
        <dbReference type="ARBA" id="ARBA00005614"/>
    </source>
</evidence>
<dbReference type="SUPFAM" id="SSF54975">
    <property type="entry name" value="Acylphosphatase/BLUF domain-like"/>
    <property type="match status" value="1"/>
</dbReference>
<dbReference type="EMBL" id="JBHUOZ010000001">
    <property type="protein sequence ID" value="MFD2919628.1"/>
    <property type="molecule type" value="Genomic_DNA"/>
</dbReference>
<dbReference type="InterPro" id="IPR020456">
    <property type="entry name" value="Acylphosphatase"/>
</dbReference>
<evidence type="ECO:0000256" key="5">
    <source>
        <dbReference type="RuleBase" id="RU004168"/>
    </source>
</evidence>
<protein>
    <recommendedName>
        <fullName evidence="2 4">acylphosphatase</fullName>
        <ecNumber evidence="2 4">3.6.1.7</ecNumber>
    </recommendedName>
</protein>
<keyword evidence="4" id="KW-0378">Hydrolase</keyword>
<sequence length="89" mass="9734">MKTISIIVSGKVQGVYYRQSTRKQALSLHINGTVKNNADGSVSIIATGTQEQLDQLISWCKQGPPLAKVGHITVTDMPLTSYDDFSILR</sequence>
<dbReference type="Gene3D" id="3.30.70.100">
    <property type="match status" value="1"/>
</dbReference>
<reference evidence="8" key="1">
    <citation type="journal article" date="2019" name="Int. J. Syst. Evol. Microbiol.">
        <title>The Global Catalogue of Microorganisms (GCM) 10K type strain sequencing project: providing services to taxonomists for standard genome sequencing and annotation.</title>
        <authorList>
            <consortium name="The Broad Institute Genomics Platform"/>
            <consortium name="The Broad Institute Genome Sequencing Center for Infectious Disease"/>
            <person name="Wu L."/>
            <person name="Ma J."/>
        </authorList>
    </citation>
    <scope>NUCLEOTIDE SEQUENCE [LARGE SCALE GENOMIC DNA]</scope>
    <source>
        <strain evidence="8">KCTC 23299</strain>
    </source>
</reference>
<proteinExistence type="inferred from homology"/>
<feature type="active site" evidence="4">
    <location>
        <position position="36"/>
    </location>
</feature>
<evidence type="ECO:0000313" key="7">
    <source>
        <dbReference type="EMBL" id="MFD2919628.1"/>
    </source>
</evidence>
<comment type="similarity">
    <text evidence="1 5">Belongs to the acylphosphatase family.</text>
</comment>
<accession>A0ABW6A7E7</accession>
<evidence type="ECO:0000259" key="6">
    <source>
        <dbReference type="PROSITE" id="PS51160"/>
    </source>
</evidence>
<dbReference type="PANTHER" id="PTHR47268">
    <property type="entry name" value="ACYLPHOSPHATASE"/>
    <property type="match status" value="1"/>
</dbReference>
<evidence type="ECO:0000256" key="3">
    <source>
        <dbReference type="ARBA" id="ARBA00047645"/>
    </source>
</evidence>
<dbReference type="RefSeq" id="WP_386097243.1">
    <property type="nucleotide sequence ID" value="NZ_JBHUOZ010000001.1"/>
</dbReference>
<keyword evidence="8" id="KW-1185">Reference proteome</keyword>
<dbReference type="PROSITE" id="PS51160">
    <property type="entry name" value="ACYLPHOSPHATASE_3"/>
    <property type="match status" value="1"/>
</dbReference>
<feature type="domain" description="Acylphosphatase-like" evidence="6">
    <location>
        <begin position="3"/>
        <end position="89"/>
    </location>
</feature>
<dbReference type="Pfam" id="PF00708">
    <property type="entry name" value="Acylphosphatase"/>
    <property type="match status" value="1"/>
</dbReference>
<dbReference type="EC" id="3.6.1.7" evidence="2 4"/>
<name>A0ABW6A7E7_9BACT</name>
<organism evidence="7 8">
    <name type="scientific">Terrimonas rubra</name>
    <dbReference type="NCBI Taxonomy" id="1035890"/>
    <lineage>
        <taxon>Bacteria</taxon>
        <taxon>Pseudomonadati</taxon>
        <taxon>Bacteroidota</taxon>
        <taxon>Chitinophagia</taxon>
        <taxon>Chitinophagales</taxon>
        <taxon>Chitinophagaceae</taxon>
        <taxon>Terrimonas</taxon>
    </lineage>
</organism>
<evidence type="ECO:0000256" key="4">
    <source>
        <dbReference type="PROSITE-ProRule" id="PRU00520"/>
    </source>
</evidence>
<feature type="active site" evidence="4">
    <location>
        <position position="18"/>
    </location>
</feature>
<dbReference type="InterPro" id="IPR036046">
    <property type="entry name" value="Acylphosphatase-like_dom_sf"/>
</dbReference>